<dbReference type="Pfam" id="PF00084">
    <property type="entry name" value="Sushi"/>
    <property type="match status" value="1"/>
</dbReference>
<dbReference type="SMART" id="SM00032">
    <property type="entry name" value="CCP"/>
    <property type="match status" value="1"/>
</dbReference>
<dbReference type="PANTHER" id="PTHR46393:SF7">
    <property type="entry name" value="COMPLEMENT C2"/>
    <property type="match status" value="1"/>
</dbReference>
<accession>A0A7L3UZY8</accession>
<dbReference type="GO" id="GO:0009617">
    <property type="term" value="P:response to bacterium"/>
    <property type="evidence" value="ECO:0007669"/>
    <property type="project" value="TreeGrafter"/>
</dbReference>
<dbReference type="SUPFAM" id="SSF53300">
    <property type="entry name" value="vWA-like"/>
    <property type="match status" value="1"/>
</dbReference>
<feature type="compositionally biased region" description="Low complexity" evidence="7">
    <location>
        <begin position="148"/>
        <end position="158"/>
    </location>
</feature>
<dbReference type="Gene3D" id="3.40.50.410">
    <property type="entry name" value="von Willebrand factor, type A domain"/>
    <property type="match status" value="1"/>
</dbReference>
<evidence type="ECO:0000256" key="4">
    <source>
        <dbReference type="ARBA" id="ARBA00023157"/>
    </source>
</evidence>
<feature type="region of interest" description="Disordered" evidence="7">
    <location>
        <begin position="37"/>
        <end position="85"/>
    </location>
</feature>
<feature type="disulfide bond" evidence="6">
    <location>
        <begin position="18"/>
        <end position="45"/>
    </location>
</feature>
<dbReference type="PANTHER" id="PTHR46393">
    <property type="entry name" value="SUSHI DOMAIN-CONTAINING PROTEIN"/>
    <property type="match status" value="1"/>
</dbReference>
<dbReference type="GO" id="GO:0070062">
    <property type="term" value="C:extracellular exosome"/>
    <property type="evidence" value="ECO:0007669"/>
    <property type="project" value="TreeGrafter"/>
</dbReference>
<dbReference type="SUPFAM" id="SSF57535">
    <property type="entry name" value="Complement control module/SCR domain"/>
    <property type="match status" value="1"/>
</dbReference>
<keyword evidence="2" id="KW-0732">Signal</keyword>
<dbReference type="Pfam" id="PF00092">
    <property type="entry name" value="VWA"/>
    <property type="match status" value="1"/>
</dbReference>
<evidence type="ECO:0000313" key="11">
    <source>
        <dbReference type="Proteomes" id="UP000553862"/>
    </source>
</evidence>
<dbReference type="InterPro" id="IPR036465">
    <property type="entry name" value="vWFA_dom_sf"/>
</dbReference>
<dbReference type="InterPro" id="IPR002035">
    <property type="entry name" value="VWF_A"/>
</dbReference>
<dbReference type="EMBL" id="VZUF01139097">
    <property type="protein sequence ID" value="NXV57754.1"/>
    <property type="molecule type" value="Genomic_DNA"/>
</dbReference>
<protein>
    <submittedName>
        <fullName evidence="10">CFAB factor</fullName>
    </submittedName>
</protein>
<evidence type="ECO:0000256" key="7">
    <source>
        <dbReference type="SAM" id="MobiDB-lite"/>
    </source>
</evidence>
<sequence>MEGSRARFSVEGVVRFRCRPGLVLVGSAERRCLEGGAWSGTEPRCRGEGGPKGSWGGVPGGSRGSQRGPGLVPKGSQREATSKRRIRLDGAGALNVFLVLDASRSVEEPDYESARSALGELVEKIASLGAVPHYGVVTFGSEPRVVLSPTDPSSSDAAAVRERLRGMSL</sequence>
<feature type="region of interest" description="Disordered" evidence="7">
    <location>
        <begin position="147"/>
        <end position="169"/>
    </location>
</feature>
<dbReference type="PROSITE" id="PS50923">
    <property type="entry name" value="SUSHI"/>
    <property type="match status" value="1"/>
</dbReference>
<keyword evidence="3" id="KW-0677">Repeat</keyword>
<feature type="non-terminal residue" evidence="10">
    <location>
        <position position="169"/>
    </location>
</feature>
<reference evidence="10 11" key="1">
    <citation type="submission" date="2019-09" db="EMBL/GenBank/DDBJ databases">
        <title>Bird 10,000 Genomes (B10K) Project - Family phase.</title>
        <authorList>
            <person name="Zhang G."/>
        </authorList>
    </citation>
    <scope>NUCLEOTIDE SEQUENCE [LARGE SCALE GENOMIC DNA]</scope>
    <source>
        <strain evidence="10">OUT-0049</strain>
        <tissue evidence="10">Muscle</tissue>
    </source>
</reference>
<dbReference type="PROSITE" id="PS50234">
    <property type="entry name" value="VWFA"/>
    <property type="match status" value="1"/>
</dbReference>
<name>A0A7L3UZY8_MOLAT</name>
<evidence type="ECO:0000259" key="8">
    <source>
        <dbReference type="PROSITE" id="PS50234"/>
    </source>
</evidence>
<comment type="caution">
    <text evidence="10">The sequence shown here is derived from an EMBL/GenBank/DDBJ whole genome shotgun (WGS) entry which is preliminary data.</text>
</comment>
<dbReference type="InterPro" id="IPR035976">
    <property type="entry name" value="Sushi/SCR/CCP_sf"/>
</dbReference>
<keyword evidence="1 6" id="KW-0768">Sushi</keyword>
<comment type="caution">
    <text evidence="6">Lacks conserved residue(s) required for the propagation of feature annotation.</text>
</comment>
<organism evidence="10 11">
    <name type="scientific">Molothrus ater</name>
    <name type="common">Brown-headed cowbird</name>
    <dbReference type="NCBI Taxonomy" id="84834"/>
    <lineage>
        <taxon>Eukaryota</taxon>
        <taxon>Metazoa</taxon>
        <taxon>Chordata</taxon>
        <taxon>Craniata</taxon>
        <taxon>Vertebrata</taxon>
        <taxon>Euteleostomi</taxon>
        <taxon>Archelosauria</taxon>
        <taxon>Archosauria</taxon>
        <taxon>Dinosauria</taxon>
        <taxon>Saurischia</taxon>
        <taxon>Theropoda</taxon>
        <taxon>Coelurosauria</taxon>
        <taxon>Aves</taxon>
        <taxon>Neognathae</taxon>
        <taxon>Neoaves</taxon>
        <taxon>Telluraves</taxon>
        <taxon>Australaves</taxon>
        <taxon>Passeriformes</taxon>
        <taxon>Passeroidea</taxon>
        <taxon>Icteridae</taxon>
        <taxon>Molothrus</taxon>
    </lineage>
</organism>
<feature type="domain" description="VWFA" evidence="8">
    <location>
        <begin position="95"/>
        <end position="169"/>
    </location>
</feature>
<keyword evidence="11" id="KW-1185">Reference proteome</keyword>
<feature type="compositionally biased region" description="Gly residues" evidence="7">
    <location>
        <begin position="50"/>
        <end position="63"/>
    </location>
</feature>
<dbReference type="Proteomes" id="UP000553862">
    <property type="component" value="Unassembled WGS sequence"/>
</dbReference>
<dbReference type="Gene3D" id="2.10.70.10">
    <property type="entry name" value="Complement Module, domain 1"/>
    <property type="match status" value="1"/>
</dbReference>
<proteinExistence type="predicted"/>
<dbReference type="InterPro" id="IPR000436">
    <property type="entry name" value="Sushi_SCR_CCP_dom"/>
</dbReference>
<evidence type="ECO:0000256" key="3">
    <source>
        <dbReference type="ARBA" id="ARBA00022737"/>
    </source>
</evidence>
<evidence type="ECO:0000256" key="5">
    <source>
        <dbReference type="ARBA" id="ARBA00023180"/>
    </source>
</evidence>
<evidence type="ECO:0000256" key="1">
    <source>
        <dbReference type="ARBA" id="ARBA00022659"/>
    </source>
</evidence>
<keyword evidence="4 6" id="KW-1015">Disulfide bond</keyword>
<evidence type="ECO:0000313" key="10">
    <source>
        <dbReference type="EMBL" id="NXV57754.1"/>
    </source>
</evidence>
<gene>
    <name evidence="10" type="primary">Cfb_1</name>
    <name evidence="10" type="ORF">MOLATE_R17743</name>
</gene>
<evidence type="ECO:0000256" key="2">
    <source>
        <dbReference type="ARBA" id="ARBA00022729"/>
    </source>
</evidence>
<feature type="compositionally biased region" description="Basic and acidic residues" evidence="7">
    <location>
        <begin position="159"/>
        <end position="169"/>
    </location>
</feature>
<dbReference type="CDD" id="cd00033">
    <property type="entry name" value="CCP"/>
    <property type="match status" value="1"/>
</dbReference>
<dbReference type="GO" id="GO:0006956">
    <property type="term" value="P:complement activation"/>
    <property type="evidence" value="ECO:0007669"/>
    <property type="project" value="TreeGrafter"/>
</dbReference>
<dbReference type="AlphaFoldDB" id="A0A7L3UZY8"/>
<keyword evidence="5" id="KW-0325">Glycoprotein</keyword>
<feature type="domain" description="Sushi" evidence="9">
    <location>
        <begin position="1"/>
        <end position="47"/>
    </location>
</feature>
<evidence type="ECO:0000256" key="6">
    <source>
        <dbReference type="PROSITE-ProRule" id="PRU00302"/>
    </source>
</evidence>
<evidence type="ECO:0000259" key="9">
    <source>
        <dbReference type="PROSITE" id="PS50923"/>
    </source>
</evidence>
<feature type="non-terminal residue" evidence="10">
    <location>
        <position position="1"/>
    </location>
</feature>